<reference evidence="1 2" key="1">
    <citation type="journal article" date="2018" name="Biotechnol. Adv.">
        <title>Improved genomic resources and new bioinformatic workflow for the carcinogenic parasite Clonorchis sinensis: Biotechnological implications.</title>
        <authorList>
            <person name="Wang D."/>
            <person name="Korhonen P.K."/>
            <person name="Gasser R.B."/>
            <person name="Young N.D."/>
        </authorList>
    </citation>
    <scope>NUCLEOTIDE SEQUENCE [LARGE SCALE GENOMIC DNA]</scope>
    <source>
        <strain evidence="1">Cs-k2</strain>
    </source>
</reference>
<protein>
    <submittedName>
        <fullName evidence="1">Uncharacterized protein</fullName>
    </submittedName>
</protein>
<proteinExistence type="predicted"/>
<keyword evidence="2" id="KW-1185">Reference proteome</keyword>
<dbReference type="EMBL" id="NIRI02000042">
    <property type="protein sequence ID" value="KAG5451007.1"/>
    <property type="molecule type" value="Genomic_DNA"/>
</dbReference>
<comment type="caution">
    <text evidence="1">The sequence shown here is derived from an EMBL/GenBank/DDBJ whole genome shotgun (WGS) entry which is preliminary data.</text>
</comment>
<name>A0A8T1MNM4_CLOSI</name>
<evidence type="ECO:0000313" key="2">
    <source>
        <dbReference type="Proteomes" id="UP000286415"/>
    </source>
</evidence>
<dbReference type="Proteomes" id="UP000286415">
    <property type="component" value="Unassembled WGS sequence"/>
</dbReference>
<evidence type="ECO:0000313" key="1">
    <source>
        <dbReference type="EMBL" id="KAG5451007.1"/>
    </source>
</evidence>
<gene>
    <name evidence="1" type="ORF">CSKR_201325</name>
</gene>
<accession>A0A8T1MNM4</accession>
<dbReference type="AlphaFoldDB" id="A0A8T1MNM4"/>
<sequence>MTNFLQGVFVCVCYPPHFFSTPFVYSPTLVFWCTTRLVILTPSDEASAASGAVLFLLPFQPRWSSFLDVASPIVEITFPTVFCQLNVTGLHAFACCPDQGVDFPH</sequence>
<organism evidence="1 2">
    <name type="scientific">Clonorchis sinensis</name>
    <name type="common">Chinese liver fluke</name>
    <dbReference type="NCBI Taxonomy" id="79923"/>
    <lineage>
        <taxon>Eukaryota</taxon>
        <taxon>Metazoa</taxon>
        <taxon>Spiralia</taxon>
        <taxon>Lophotrochozoa</taxon>
        <taxon>Platyhelminthes</taxon>
        <taxon>Trematoda</taxon>
        <taxon>Digenea</taxon>
        <taxon>Opisthorchiida</taxon>
        <taxon>Opisthorchiata</taxon>
        <taxon>Opisthorchiidae</taxon>
        <taxon>Clonorchis</taxon>
    </lineage>
</organism>
<reference evidence="1 2" key="2">
    <citation type="journal article" date="2021" name="Genomics">
        <title>High-quality reference genome for Clonorchis sinensis.</title>
        <authorList>
            <person name="Young N.D."/>
            <person name="Stroehlein A.J."/>
            <person name="Kinkar L."/>
            <person name="Wang T."/>
            <person name="Sohn W.M."/>
            <person name="Chang B.C.H."/>
            <person name="Kaur P."/>
            <person name="Weisz D."/>
            <person name="Dudchenko O."/>
            <person name="Aiden E.L."/>
            <person name="Korhonen P.K."/>
            <person name="Gasser R.B."/>
        </authorList>
    </citation>
    <scope>NUCLEOTIDE SEQUENCE [LARGE SCALE GENOMIC DNA]</scope>
    <source>
        <strain evidence="1">Cs-k2</strain>
    </source>
</reference>